<evidence type="ECO:0000313" key="1">
    <source>
        <dbReference type="EMBL" id="WDD98366.1"/>
    </source>
</evidence>
<dbReference type="RefSeq" id="WP_044836115.1">
    <property type="nucleotide sequence ID" value="NZ_CP059735.1"/>
</dbReference>
<accession>A0AAE9YRQ9</accession>
<dbReference type="Proteomes" id="UP000032568">
    <property type="component" value="Chromosome"/>
</dbReference>
<proteinExistence type="predicted"/>
<keyword evidence="2" id="KW-1185">Reference proteome</keyword>
<organism evidence="1 2">
    <name type="scientific">Thalassomonas actiniarum</name>
    <dbReference type="NCBI Taxonomy" id="485447"/>
    <lineage>
        <taxon>Bacteria</taxon>
        <taxon>Pseudomonadati</taxon>
        <taxon>Pseudomonadota</taxon>
        <taxon>Gammaproteobacteria</taxon>
        <taxon>Alteromonadales</taxon>
        <taxon>Colwelliaceae</taxon>
        <taxon>Thalassomonas</taxon>
    </lineage>
</organism>
<protein>
    <submittedName>
        <fullName evidence="1">Uncharacterized protein</fullName>
    </submittedName>
</protein>
<evidence type="ECO:0000313" key="2">
    <source>
        <dbReference type="Proteomes" id="UP000032568"/>
    </source>
</evidence>
<gene>
    <name evidence="1" type="ORF">SG35_024360</name>
</gene>
<reference evidence="1 2" key="2">
    <citation type="journal article" date="2022" name="Mar. Drugs">
        <title>Bioassay-Guided Fractionation Leads to the Detection of Cholic Acid Generated by the Rare Thalassomonas sp.</title>
        <authorList>
            <person name="Pheiffer F."/>
            <person name="Schneider Y.K."/>
            <person name="Hansen E.H."/>
            <person name="Andersen J.H."/>
            <person name="Isaksson J."/>
            <person name="Busche T."/>
            <person name="R C."/>
            <person name="Kalinowski J."/>
            <person name="Zyl L.V."/>
            <person name="Trindade M."/>
        </authorList>
    </citation>
    <scope>NUCLEOTIDE SEQUENCE [LARGE SCALE GENOMIC DNA]</scope>
    <source>
        <strain evidence="1 2">A5K-106</strain>
    </source>
</reference>
<reference evidence="1 2" key="1">
    <citation type="journal article" date="2015" name="Genome Announc.">
        <title>Draft Genome Sequences of Marine Isolates of Thalassomonas viridans and Thalassomonas actiniarum.</title>
        <authorList>
            <person name="Olonade I."/>
            <person name="van Zyl L.J."/>
            <person name="Trindade M."/>
        </authorList>
    </citation>
    <scope>NUCLEOTIDE SEQUENCE [LARGE SCALE GENOMIC DNA]</scope>
    <source>
        <strain evidence="1 2">A5K-106</strain>
    </source>
</reference>
<dbReference type="KEGG" id="tact:SG35_024360"/>
<name>A0AAE9YRQ9_9GAMM</name>
<sequence>MATTISSSVQSLLAKLKVGAEADMTAEELLLLSKSVQALADNEDFEQALIAVAEGHLDTATSAVSAATVAAQTASSQLQQNATSLDLIPQMQNELTGSVTQLNSDVQAKINNIPGIMGSPLNKIGEPHFILDYYDSSSFTLSDSVTSYGAYNTISLVDYLTGEFYAYWDAGSQTDTNTRATLLKIDSKGQVSQANSATRLLGTNSVDHIMLLRLNDGSVRAATYTTSSKSLALYQNMNFTTEVAHALDYFKLYQDPATHLIYGVNAGILHVLSSNGWQQVTDTSFLTESSFDTWAQQRDYGALHDLKITPVNSHQHITSATGGTNSHAYLPTTRPTQLMELAYDNKGAQSVTYTTAPNLACAEMEEFNGGTGIYNRSFRSRIKLKAKDNFYSAMLESRTPNNGYKAVAQYYPRLVVHSPIHRALVVQQYFNFYTSSTTRPTYSLSRVYFA</sequence>
<dbReference type="AlphaFoldDB" id="A0AAE9YRQ9"/>
<dbReference type="EMBL" id="CP059735">
    <property type="protein sequence ID" value="WDD98366.1"/>
    <property type="molecule type" value="Genomic_DNA"/>
</dbReference>